<dbReference type="AlphaFoldDB" id="A0A371CJ60"/>
<dbReference type="Gene3D" id="1.10.340.70">
    <property type="match status" value="1"/>
</dbReference>
<dbReference type="OrthoDB" id="3249394at2759"/>
<dbReference type="STRING" id="139420.A0A371CJ60"/>
<keyword evidence="3" id="KW-1185">Reference proteome</keyword>
<reference evidence="2 3" key="1">
    <citation type="journal article" date="2018" name="Biotechnol. Biofuels">
        <title>Integrative visual omics of the white-rot fungus Polyporus brumalis exposes the biotechnological potential of its oxidative enzymes for delignifying raw plant biomass.</title>
        <authorList>
            <person name="Miyauchi S."/>
            <person name="Rancon A."/>
            <person name="Drula E."/>
            <person name="Hage H."/>
            <person name="Chaduli D."/>
            <person name="Favel A."/>
            <person name="Grisel S."/>
            <person name="Henrissat B."/>
            <person name="Herpoel-Gimbert I."/>
            <person name="Ruiz-Duenas F.J."/>
            <person name="Chevret D."/>
            <person name="Hainaut M."/>
            <person name="Lin J."/>
            <person name="Wang M."/>
            <person name="Pangilinan J."/>
            <person name="Lipzen A."/>
            <person name="Lesage-Meessen L."/>
            <person name="Navarro D."/>
            <person name="Riley R."/>
            <person name="Grigoriev I.V."/>
            <person name="Zhou S."/>
            <person name="Raouche S."/>
            <person name="Rosso M.N."/>
        </authorList>
    </citation>
    <scope>NUCLEOTIDE SEQUENCE [LARGE SCALE GENOMIC DNA]</scope>
    <source>
        <strain evidence="2 3">BRFM 1820</strain>
    </source>
</reference>
<accession>A0A371CJ60</accession>
<evidence type="ECO:0000313" key="2">
    <source>
        <dbReference type="EMBL" id="RDX40324.1"/>
    </source>
</evidence>
<protein>
    <submittedName>
        <fullName evidence="2">Uncharacterized protein</fullName>
    </submittedName>
</protein>
<evidence type="ECO:0000313" key="3">
    <source>
        <dbReference type="Proteomes" id="UP000256964"/>
    </source>
</evidence>
<feature type="compositionally biased region" description="Acidic residues" evidence="1">
    <location>
        <begin position="1"/>
        <end position="11"/>
    </location>
</feature>
<dbReference type="EMBL" id="KZ857564">
    <property type="protein sequence ID" value="RDX40324.1"/>
    <property type="molecule type" value="Genomic_DNA"/>
</dbReference>
<organism evidence="2 3">
    <name type="scientific">Lentinus brumalis</name>
    <dbReference type="NCBI Taxonomy" id="2498619"/>
    <lineage>
        <taxon>Eukaryota</taxon>
        <taxon>Fungi</taxon>
        <taxon>Dikarya</taxon>
        <taxon>Basidiomycota</taxon>
        <taxon>Agaricomycotina</taxon>
        <taxon>Agaricomycetes</taxon>
        <taxon>Polyporales</taxon>
        <taxon>Polyporaceae</taxon>
        <taxon>Lentinus</taxon>
    </lineage>
</organism>
<feature type="non-terminal residue" evidence="2">
    <location>
        <position position="147"/>
    </location>
</feature>
<gene>
    <name evidence="2" type="ORF">OH76DRAFT_1366393</name>
</gene>
<evidence type="ECO:0000256" key="1">
    <source>
        <dbReference type="SAM" id="MobiDB-lite"/>
    </source>
</evidence>
<feature type="region of interest" description="Disordered" evidence="1">
    <location>
        <begin position="1"/>
        <end position="36"/>
    </location>
</feature>
<name>A0A371CJ60_9APHY</name>
<proteinExistence type="predicted"/>
<sequence>MGTVEPTEDLPSEASAAAADTSVAHEPVVPDKDLPPPPAVLLGDRFLELLAESTEGVDLLKALRGRYGEDRFFAKILEKPKEYKNFRQSDGLIFIRERGQERLCLPEVLIEGRSVREIVITHAHSILAHLGAYKTQGLLRDHVWWKT</sequence>
<feature type="compositionally biased region" description="Low complexity" evidence="1">
    <location>
        <begin position="12"/>
        <end position="24"/>
    </location>
</feature>
<dbReference type="Proteomes" id="UP000256964">
    <property type="component" value="Unassembled WGS sequence"/>
</dbReference>